<evidence type="ECO:0000256" key="3">
    <source>
        <dbReference type="ARBA" id="ARBA00022989"/>
    </source>
</evidence>
<feature type="transmembrane region" description="Helical" evidence="5">
    <location>
        <begin position="115"/>
        <end position="135"/>
    </location>
</feature>
<evidence type="ECO:0000313" key="7">
    <source>
        <dbReference type="EMBL" id="SFR98872.1"/>
    </source>
</evidence>
<dbReference type="Proteomes" id="UP000198824">
    <property type="component" value="Unassembled WGS sequence"/>
</dbReference>
<dbReference type="InterPro" id="IPR051533">
    <property type="entry name" value="WaaL-like"/>
</dbReference>
<evidence type="ECO:0000256" key="4">
    <source>
        <dbReference type="ARBA" id="ARBA00023136"/>
    </source>
</evidence>
<feature type="transmembrane region" description="Helical" evidence="5">
    <location>
        <begin position="246"/>
        <end position="262"/>
    </location>
</feature>
<comment type="subcellular location">
    <subcellularLocation>
        <location evidence="1">Membrane</location>
        <topology evidence="1">Multi-pass membrane protein</topology>
    </subcellularLocation>
</comment>
<dbReference type="EMBL" id="FOZG01000002">
    <property type="protein sequence ID" value="SFR98872.1"/>
    <property type="molecule type" value="Genomic_DNA"/>
</dbReference>
<evidence type="ECO:0000259" key="6">
    <source>
        <dbReference type="Pfam" id="PF04932"/>
    </source>
</evidence>
<dbReference type="Pfam" id="PF04932">
    <property type="entry name" value="Wzy_C"/>
    <property type="match status" value="1"/>
</dbReference>
<sequence>MSRVISRYLAPTYLLLCLLLGGASAAGYIANGLLQLLGLICILIVVLSGSLPDLPRHARRLLALFGLLALLLLFELIPLPPALWSLLPGRGVAADGYALLDMATPWLPISLSPDGTIAILATLVPPLAMVLLVFASSGYGRLYAVYVLVAVAGGSIFLGVFQRMQGPDSPYYIYEITNRGGVVGMFANRNHLATLLLTALPFVGALAISPKRNKMQVDSKVGRLMITGCLALLLTVGLIIVKSAAGWMLLPAALFAAAAVYVRGEKGAVPRALWQVGVVVGVVCLIAAVVAPLKVNDLGDRLSGIDPHMRNQSIRTTARASLDYLPFGSGGGTFQLVFPNYEDVEAASLEYLNHAHNDYVEVALEHGLPGMALIVLAIAFWVSQGRRLWRKGEGDALAWASFVAVGLVIAHSLVDYPLRTAAIAAVAALGAALMVAPETAEMPSWQSARKRKRRSGSSARTIEIALAD</sequence>
<evidence type="ECO:0000313" key="8">
    <source>
        <dbReference type="Proteomes" id="UP000198824"/>
    </source>
</evidence>
<keyword evidence="8" id="KW-1185">Reference proteome</keyword>
<feature type="transmembrane region" description="Helical" evidence="5">
    <location>
        <begin position="221"/>
        <end position="240"/>
    </location>
</feature>
<keyword evidence="7" id="KW-0436">Ligase</keyword>
<feature type="transmembrane region" description="Helical" evidence="5">
    <location>
        <begin position="396"/>
        <end position="414"/>
    </location>
</feature>
<feature type="transmembrane region" description="Helical" evidence="5">
    <location>
        <begin position="61"/>
        <end position="79"/>
    </location>
</feature>
<feature type="transmembrane region" description="Helical" evidence="5">
    <location>
        <begin position="420"/>
        <end position="440"/>
    </location>
</feature>
<dbReference type="OrthoDB" id="7628239at2"/>
<gene>
    <name evidence="7" type="ORF">SAMN05192580_2342</name>
</gene>
<feature type="transmembrane region" description="Helical" evidence="5">
    <location>
        <begin position="35"/>
        <end position="54"/>
    </location>
</feature>
<keyword evidence="4 5" id="KW-0472">Membrane</keyword>
<organism evidence="7 8">
    <name type="scientific">Sphingomonas jatrophae</name>
    <dbReference type="NCBI Taxonomy" id="1166337"/>
    <lineage>
        <taxon>Bacteria</taxon>
        <taxon>Pseudomonadati</taxon>
        <taxon>Pseudomonadota</taxon>
        <taxon>Alphaproteobacteria</taxon>
        <taxon>Sphingomonadales</taxon>
        <taxon>Sphingomonadaceae</taxon>
        <taxon>Sphingomonas</taxon>
    </lineage>
</organism>
<dbReference type="GO" id="GO:0016874">
    <property type="term" value="F:ligase activity"/>
    <property type="evidence" value="ECO:0007669"/>
    <property type="project" value="UniProtKB-KW"/>
</dbReference>
<keyword evidence="2 5" id="KW-0812">Transmembrane</keyword>
<evidence type="ECO:0000256" key="5">
    <source>
        <dbReference type="SAM" id="Phobius"/>
    </source>
</evidence>
<accession>A0A1I6L615</accession>
<feature type="transmembrane region" description="Helical" evidence="5">
    <location>
        <begin position="142"/>
        <end position="161"/>
    </location>
</feature>
<feature type="domain" description="O-antigen ligase-related" evidence="6">
    <location>
        <begin position="230"/>
        <end position="375"/>
    </location>
</feature>
<dbReference type="RefSeq" id="WP_093314740.1">
    <property type="nucleotide sequence ID" value="NZ_FOZG01000002.1"/>
</dbReference>
<dbReference type="AlphaFoldDB" id="A0A1I6L615"/>
<feature type="transmembrane region" description="Helical" evidence="5">
    <location>
        <begin position="191"/>
        <end position="209"/>
    </location>
</feature>
<evidence type="ECO:0000256" key="2">
    <source>
        <dbReference type="ARBA" id="ARBA00022692"/>
    </source>
</evidence>
<dbReference type="STRING" id="1166337.SAMN05192580_2342"/>
<dbReference type="InterPro" id="IPR007016">
    <property type="entry name" value="O-antigen_ligase-rel_domated"/>
</dbReference>
<feature type="transmembrane region" description="Helical" evidence="5">
    <location>
        <begin position="366"/>
        <end position="384"/>
    </location>
</feature>
<dbReference type="GO" id="GO:0016020">
    <property type="term" value="C:membrane"/>
    <property type="evidence" value="ECO:0007669"/>
    <property type="project" value="UniProtKB-SubCell"/>
</dbReference>
<name>A0A1I6L615_9SPHN</name>
<feature type="transmembrane region" description="Helical" evidence="5">
    <location>
        <begin position="274"/>
        <end position="293"/>
    </location>
</feature>
<protein>
    <submittedName>
        <fullName evidence="7">O-antigen ligase</fullName>
    </submittedName>
</protein>
<reference evidence="7 8" key="1">
    <citation type="submission" date="2016-10" db="EMBL/GenBank/DDBJ databases">
        <authorList>
            <person name="de Groot N.N."/>
        </authorList>
    </citation>
    <scope>NUCLEOTIDE SEQUENCE [LARGE SCALE GENOMIC DNA]</scope>
    <source>
        <strain evidence="7 8">S5-249</strain>
    </source>
</reference>
<dbReference type="PANTHER" id="PTHR37422">
    <property type="entry name" value="TEICHURONIC ACID BIOSYNTHESIS PROTEIN TUAE"/>
    <property type="match status" value="1"/>
</dbReference>
<evidence type="ECO:0000256" key="1">
    <source>
        <dbReference type="ARBA" id="ARBA00004141"/>
    </source>
</evidence>
<keyword evidence="3 5" id="KW-1133">Transmembrane helix</keyword>
<dbReference type="PANTHER" id="PTHR37422:SF23">
    <property type="entry name" value="TEICHURONIC ACID BIOSYNTHESIS PROTEIN TUAE"/>
    <property type="match status" value="1"/>
</dbReference>
<proteinExistence type="predicted"/>